<sequence length="252" mass="28588">MWDKIHTSQNLQEIHWESPLVTHPPLATFHLLTDLFVWTITLEELATLSSRTRLVKLEVMRMKMSPATGLIKLPALESLLIGSIREDSALFLDTISTPSLHDFKLCQAVPLIDVSALHRFILRTCCPLLRLHIKICASPEADSLRYVQLAACLLPRLKYLVFQLSGVTATTVNEFMPQENDGRLFLPQLKELALLDCRLEDGLVGRMVAARADAGWPLDTFKVWFKDKECDHSLDKAILNKLKHTGILKRLK</sequence>
<evidence type="ECO:0000313" key="2">
    <source>
        <dbReference type="Proteomes" id="UP000308600"/>
    </source>
</evidence>
<keyword evidence="2" id="KW-1185">Reference proteome</keyword>
<evidence type="ECO:0000313" key="1">
    <source>
        <dbReference type="EMBL" id="TFK67923.1"/>
    </source>
</evidence>
<proteinExistence type="predicted"/>
<dbReference type="Proteomes" id="UP000308600">
    <property type="component" value="Unassembled WGS sequence"/>
</dbReference>
<organism evidence="1 2">
    <name type="scientific">Pluteus cervinus</name>
    <dbReference type="NCBI Taxonomy" id="181527"/>
    <lineage>
        <taxon>Eukaryota</taxon>
        <taxon>Fungi</taxon>
        <taxon>Dikarya</taxon>
        <taxon>Basidiomycota</taxon>
        <taxon>Agaricomycotina</taxon>
        <taxon>Agaricomycetes</taxon>
        <taxon>Agaricomycetidae</taxon>
        <taxon>Agaricales</taxon>
        <taxon>Pluteineae</taxon>
        <taxon>Pluteaceae</taxon>
        <taxon>Pluteus</taxon>
    </lineage>
</organism>
<accession>A0ACD3APQ4</accession>
<name>A0ACD3APQ4_9AGAR</name>
<protein>
    <submittedName>
        <fullName evidence="1">Uncharacterized protein</fullName>
    </submittedName>
</protein>
<gene>
    <name evidence="1" type="ORF">BDN72DRAFT_68048</name>
</gene>
<reference evidence="1 2" key="1">
    <citation type="journal article" date="2019" name="Nat. Ecol. Evol.">
        <title>Megaphylogeny resolves global patterns of mushroom evolution.</title>
        <authorList>
            <person name="Varga T."/>
            <person name="Krizsan K."/>
            <person name="Foldi C."/>
            <person name="Dima B."/>
            <person name="Sanchez-Garcia M."/>
            <person name="Sanchez-Ramirez S."/>
            <person name="Szollosi G.J."/>
            <person name="Szarkandi J.G."/>
            <person name="Papp V."/>
            <person name="Albert L."/>
            <person name="Andreopoulos W."/>
            <person name="Angelini C."/>
            <person name="Antonin V."/>
            <person name="Barry K.W."/>
            <person name="Bougher N.L."/>
            <person name="Buchanan P."/>
            <person name="Buyck B."/>
            <person name="Bense V."/>
            <person name="Catcheside P."/>
            <person name="Chovatia M."/>
            <person name="Cooper J."/>
            <person name="Damon W."/>
            <person name="Desjardin D."/>
            <person name="Finy P."/>
            <person name="Geml J."/>
            <person name="Haridas S."/>
            <person name="Hughes K."/>
            <person name="Justo A."/>
            <person name="Karasinski D."/>
            <person name="Kautmanova I."/>
            <person name="Kiss B."/>
            <person name="Kocsube S."/>
            <person name="Kotiranta H."/>
            <person name="LaButti K.M."/>
            <person name="Lechner B.E."/>
            <person name="Liimatainen K."/>
            <person name="Lipzen A."/>
            <person name="Lukacs Z."/>
            <person name="Mihaltcheva S."/>
            <person name="Morgado L.N."/>
            <person name="Niskanen T."/>
            <person name="Noordeloos M.E."/>
            <person name="Ohm R.A."/>
            <person name="Ortiz-Santana B."/>
            <person name="Ovrebo C."/>
            <person name="Racz N."/>
            <person name="Riley R."/>
            <person name="Savchenko A."/>
            <person name="Shiryaev A."/>
            <person name="Soop K."/>
            <person name="Spirin V."/>
            <person name="Szebenyi C."/>
            <person name="Tomsovsky M."/>
            <person name="Tulloss R.E."/>
            <person name="Uehling J."/>
            <person name="Grigoriev I.V."/>
            <person name="Vagvolgyi C."/>
            <person name="Papp T."/>
            <person name="Martin F.M."/>
            <person name="Miettinen O."/>
            <person name="Hibbett D.S."/>
            <person name="Nagy L.G."/>
        </authorList>
    </citation>
    <scope>NUCLEOTIDE SEQUENCE [LARGE SCALE GENOMIC DNA]</scope>
    <source>
        <strain evidence="1 2">NL-1719</strain>
    </source>
</reference>
<dbReference type="EMBL" id="ML208363">
    <property type="protein sequence ID" value="TFK67923.1"/>
    <property type="molecule type" value="Genomic_DNA"/>
</dbReference>